<evidence type="ECO:0000313" key="3">
    <source>
        <dbReference type="Proteomes" id="UP000622245"/>
    </source>
</evidence>
<name>A0ABS1YFS1_9ACTN</name>
<keyword evidence="1" id="KW-0812">Transmembrane</keyword>
<protein>
    <recommendedName>
        <fullName evidence="4">PH domain-containing protein</fullName>
    </recommendedName>
</protein>
<keyword evidence="1" id="KW-0472">Membrane</keyword>
<reference evidence="2 3" key="1">
    <citation type="submission" date="2021-01" db="EMBL/GenBank/DDBJ databases">
        <title>Draft genome sequence of Micromonospora sp. strain STR1s_6.</title>
        <authorList>
            <person name="Karlyshev A."/>
            <person name="Jawad R."/>
        </authorList>
    </citation>
    <scope>NUCLEOTIDE SEQUENCE [LARGE SCALE GENOMIC DNA]</scope>
    <source>
        <strain evidence="2 3">STR1S-6</strain>
    </source>
</reference>
<evidence type="ECO:0000256" key="1">
    <source>
        <dbReference type="SAM" id="Phobius"/>
    </source>
</evidence>
<keyword evidence="3" id="KW-1185">Reference proteome</keyword>
<accession>A0ABS1YFS1</accession>
<sequence>MGESVQPVGETVVLGQSRAWPAVAIPVALLAVMIVVGVLFDLVNWTLLAVGVASVVIAFTRSRNAVLADDVGLLVRDRRGLRRSYAWTEIERMGWVDAGMWGSVLTVYPRGGPYDVPGPNVSTNVGRIWRLRRRHHADPMPALLTAHHIKTLWDR</sequence>
<proteinExistence type="predicted"/>
<evidence type="ECO:0000313" key="2">
    <source>
        <dbReference type="EMBL" id="MBM0276212.1"/>
    </source>
</evidence>
<organism evidence="2 3">
    <name type="scientific">Micromonospora tarensis</name>
    <dbReference type="NCBI Taxonomy" id="2806100"/>
    <lineage>
        <taxon>Bacteria</taxon>
        <taxon>Bacillati</taxon>
        <taxon>Actinomycetota</taxon>
        <taxon>Actinomycetes</taxon>
        <taxon>Micromonosporales</taxon>
        <taxon>Micromonosporaceae</taxon>
        <taxon>Micromonospora</taxon>
    </lineage>
</organism>
<dbReference type="EMBL" id="JAEVHL010000046">
    <property type="protein sequence ID" value="MBM0276212.1"/>
    <property type="molecule type" value="Genomic_DNA"/>
</dbReference>
<dbReference type="Proteomes" id="UP000622245">
    <property type="component" value="Unassembled WGS sequence"/>
</dbReference>
<feature type="transmembrane region" description="Helical" evidence="1">
    <location>
        <begin position="20"/>
        <end position="40"/>
    </location>
</feature>
<comment type="caution">
    <text evidence="2">The sequence shown here is derived from an EMBL/GenBank/DDBJ whole genome shotgun (WGS) entry which is preliminary data.</text>
</comment>
<gene>
    <name evidence="2" type="ORF">JM949_12555</name>
</gene>
<evidence type="ECO:0008006" key="4">
    <source>
        <dbReference type="Google" id="ProtNLM"/>
    </source>
</evidence>
<dbReference type="RefSeq" id="WP_203148616.1">
    <property type="nucleotide sequence ID" value="NZ_JAEVHL010000046.1"/>
</dbReference>
<keyword evidence="1" id="KW-1133">Transmembrane helix</keyword>